<keyword evidence="1" id="KW-0812">Transmembrane</keyword>
<dbReference type="AlphaFoldDB" id="K7YT34"/>
<gene>
    <name evidence="2" type="ORF">Bdt_1088</name>
</gene>
<dbReference type="Proteomes" id="UP000010074">
    <property type="component" value="Chromosome"/>
</dbReference>
<reference evidence="2 3" key="1">
    <citation type="journal article" date="2012" name="BMC Genomics">
        <title>Genome analysis of a simultaneously predatory and prey-independent, novel Bdellovibrio bacteriovorus from the River Tiber, supports in silico predictions of both ancient and recent lateral gene transfer from diverse bacteria.</title>
        <authorList>
            <person name="Hobley L."/>
            <person name="Lerner T.R."/>
            <person name="Williams L.E."/>
            <person name="Lambert C."/>
            <person name="Till R."/>
            <person name="Milner D.S."/>
            <person name="Basford S.M."/>
            <person name="Capeness M.J."/>
            <person name="Fenton A.K."/>
            <person name="Atterbury R.J."/>
            <person name="Harris M.A."/>
            <person name="Sockett R.E."/>
        </authorList>
    </citation>
    <scope>NUCLEOTIDE SEQUENCE [LARGE SCALE GENOMIC DNA]</scope>
    <source>
        <strain evidence="2 3">Tiberius</strain>
    </source>
</reference>
<sequence length="33" mass="4054">MTQKGQNFYFLFCLFCFVLTGGYMKMKAFVYYY</sequence>
<feature type="transmembrane region" description="Helical" evidence="1">
    <location>
        <begin position="7"/>
        <end position="24"/>
    </location>
</feature>
<dbReference type="EMBL" id="CP002930">
    <property type="protein sequence ID" value="AFY00788.1"/>
    <property type="molecule type" value="Genomic_DNA"/>
</dbReference>
<organism evidence="2 3">
    <name type="scientific">Bdellovibrio bacteriovorus str. Tiberius</name>
    <dbReference type="NCBI Taxonomy" id="1069642"/>
    <lineage>
        <taxon>Bacteria</taxon>
        <taxon>Pseudomonadati</taxon>
        <taxon>Bdellovibrionota</taxon>
        <taxon>Bdellovibrionia</taxon>
        <taxon>Bdellovibrionales</taxon>
        <taxon>Pseudobdellovibrionaceae</taxon>
        <taxon>Bdellovibrio</taxon>
    </lineage>
</organism>
<dbReference type="KEGG" id="bbat:Bdt_1088"/>
<evidence type="ECO:0000313" key="3">
    <source>
        <dbReference type="Proteomes" id="UP000010074"/>
    </source>
</evidence>
<protein>
    <submittedName>
        <fullName evidence="2">Uncharacterized protein</fullName>
    </submittedName>
</protein>
<keyword evidence="1" id="KW-0472">Membrane</keyword>
<dbReference type="HOGENOM" id="CLU_3380716_0_0_7"/>
<evidence type="ECO:0000256" key="1">
    <source>
        <dbReference type="SAM" id="Phobius"/>
    </source>
</evidence>
<keyword evidence="1" id="KW-1133">Transmembrane helix</keyword>
<name>K7YT34_BDEBC</name>
<proteinExistence type="predicted"/>
<accession>K7YT34</accession>
<evidence type="ECO:0000313" key="2">
    <source>
        <dbReference type="EMBL" id="AFY00788.1"/>
    </source>
</evidence>